<dbReference type="SUPFAM" id="SSF55785">
    <property type="entry name" value="PYP-like sensor domain (PAS domain)"/>
    <property type="match status" value="1"/>
</dbReference>
<dbReference type="InterPro" id="IPR035965">
    <property type="entry name" value="PAS-like_dom_sf"/>
</dbReference>
<dbReference type="RefSeq" id="WP_184748387.1">
    <property type="nucleotide sequence ID" value="NZ_JACHGJ010000010.1"/>
</dbReference>
<dbReference type="SUPFAM" id="SSF55874">
    <property type="entry name" value="ATPase domain of HSP90 chaperone/DNA topoisomerase II/histidine kinase"/>
    <property type="match status" value="1"/>
</dbReference>
<dbReference type="Gene3D" id="3.40.50.2300">
    <property type="match status" value="2"/>
</dbReference>
<comment type="caution">
    <text evidence="7">The sequence shown here is derived from an EMBL/GenBank/DDBJ whole genome shotgun (WGS) entry which is preliminary data.</text>
</comment>
<dbReference type="InterPro" id="IPR036097">
    <property type="entry name" value="HisK_dim/P_sf"/>
</dbReference>
<dbReference type="InterPro" id="IPR036890">
    <property type="entry name" value="HATPase_C_sf"/>
</dbReference>
<dbReference type="InterPro" id="IPR003661">
    <property type="entry name" value="HisK_dim/P_dom"/>
</dbReference>
<feature type="domain" description="Histidine kinase" evidence="5">
    <location>
        <begin position="279"/>
        <end position="502"/>
    </location>
</feature>
<keyword evidence="3 4" id="KW-0597">Phosphoprotein</keyword>
<dbReference type="CDD" id="cd00082">
    <property type="entry name" value="HisKA"/>
    <property type="match status" value="1"/>
</dbReference>
<dbReference type="PRINTS" id="PR00344">
    <property type="entry name" value="BCTRLSENSOR"/>
</dbReference>
<dbReference type="InterPro" id="IPR000014">
    <property type="entry name" value="PAS"/>
</dbReference>
<dbReference type="InterPro" id="IPR004358">
    <property type="entry name" value="Sig_transdc_His_kin-like_C"/>
</dbReference>
<dbReference type="InterPro" id="IPR003594">
    <property type="entry name" value="HATPase_dom"/>
</dbReference>
<dbReference type="AlphaFoldDB" id="A0A841RFI5"/>
<dbReference type="SUPFAM" id="SSF47384">
    <property type="entry name" value="Homodimeric domain of signal transducing histidine kinase"/>
    <property type="match status" value="1"/>
</dbReference>
<dbReference type="SMART" id="SM00448">
    <property type="entry name" value="REC"/>
    <property type="match status" value="2"/>
</dbReference>
<dbReference type="SMART" id="SM00388">
    <property type="entry name" value="HisKA"/>
    <property type="match status" value="1"/>
</dbReference>
<evidence type="ECO:0000256" key="4">
    <source>
        <dbReference type="PROSITE-ProRule" id="PRU00169"/>
    </source>
</evidence>
<dbReference type="PROSITE" id="PS50110">
    <property type="entry name" value="RESPONSE_REGULATORY"/>
    <property type="match status" value="2"/>
</dbReference>
<keyword evidence="8" id="KW-1185">Reference proteome</keyword>
<protein>
    <recommendedName>
        <fullName evidence="2">histidine kinase</fullName>
        <ecNumber evidence="2">2.7.13.3</ecNumber>
    </recommendedName>
</protein>
<dbReference type="SUPFAM" id="SSF52172">
    <property type="entry name" value="CheY-like"/>
    <property type="match status" value="2"/>
</dbReference>
<feature type="modified residue" description="4-aspartylphosphate" evidence="4">
    <location>
        <position position="57"/>
    </location>
</feature>
<dbReference type="Gene3D" id="3.30.450.20">
    <property type="entry name" value="PAS domain"/>
    <property type="match status" value="1"/>
</dbReference>
<dbReference type="Gene3D" id="3.30.565.10">
    <property type="entry name" value="Histidine kinase-like ATPase, C-terminal domain"/>
    <property type="match status" value="1"/>
</dbReference>
<dbReference type="InterPro" id="IPR011006">
    <property type="entry name" value="CheY-like_superfamily"/>
</dbReference>
<dbReference type="InterPro" id="IPR005467">
    <property type="entry name" value="His_kinase_dom"/>
</dbReference>
<dbReference type="Gene3D" id="1.10.287.130">
    <property type="match status" value="1"/>
</dbReference>
<dbReference type="SMART" id="SM00387">
    <property type="entry name" value="HATPase_c"/>
    <property type="match status" value="1"/>
</dbReference>
<dbReference type="EMBL" id="JACHGJ010000010">
    <property type="protein sequence ID" value="MBB6482151.1"/>
    <property type="molecule type" value="Genomic_DNA"/>
</dbReference>
<accession>A0A841RFI5</accession>
<organism evidence="7 8">
    <name type="scientific">Spirochaeta isovalerica</name>
    <dbReference type="NCBI Taxonomy" id="150"/>
    <lineage>
        <taxon>Bacteria</taxon>
        <taxon>Pseudomonadati</taxon>
        <taxon>Spirochaetota</taxon>
        <taxon>Spirochaetia</taxon>
        <taxon>Spirochaetales</taxon>
        <taxon>Spirochaetaceae</taxon>
        <taxon>Spirochaeta</taxon>
    </lineage>
</organism>
<feature type="modified residue" description="4-aspartylphosphate" evidence="4">
    <location>
        <position position="574"/>
    </location>
</feature>
<dbReference type="PANTHER" id="PTHR43065:SF42">
    <property type="entry name" value="TWO-COMPONENT SENSOR PPRA"/>
    <property type="match status" value="1"/>
</dbReference>
<dbReference type="Pfam" id="PF00512">
    <property type="entry name" value="HisKA"/>
    <property type="match status" value="1"/>
</dbReference>
<dbReference type="CDD" id="cd00130">
    <property type="entry name" value="PAS"/>
    <property type="match status" value="1"/>
</dbReference>
<dbReference type="Pfam" id="PF00072">
    <property type="entry name" value="Response_reg"/>
    <property type="match status" value="2"/>
</dbReference>
<dbReference type="GO" id="GO:0000155">
    <property type="term" value="F:phosphorelay sensor kinase activity"/>
    <property type="evidence" value="ECO:0007669"/>
    <property type="project" value="InterPro"/>
</dbReference>
<dbReference type="NCBIfam" id="TIGR00229">
    <property type="entry name" value="sensory_box"/>
    <property type="match status" value="1"/>
</dbReference>
<comment type="catalytic activity">
    <reaction evidence="1">
        <text>ATP + protein L-histidine = ADP + protein N-phospho-L-histidine.</text>
        <dbReference type="EC" id="2.7.13.3"/>
    </reaction>
</comment>
<proteinExistence type="predicted"/>
<dbReference type="InterPro" id="IPR001789">
    <property type="entry name" value="Sig_transdc_resp-reg_receiver"/>
</dbReference>
<name>A0A841RFI5_9SPIO</name>
<dbReference type="SMART" id="SM00091">
    <property type="entry name" value="PAS"/>
    <property type="match status" value="1"/>
</dbReference>
<evidence type="ECO:0000256" key="1">
    <source>
        <dbReference type="ARBA" id="ARBA00000085"/>
    </source>
</evidence>
<dbReference type="PROSITE" id="PS50109">
    <property type="entry name" value="HIS_KIN"/>
    <property type="match status" value="1"/>
</dbReference>
<dbReference type="EC" id="2.7.13.3" evidence="2"/>
<feature type="domain" description="Response regulatory" evidence="6">
    <location>
        <begin position="6"/>
        <end position="122"/>
    </location>
</feature>
<reference evidence="7 8" key="1">
    <citation type="submission" date="2020-08" db="EMBL/GenBank/DDBJ databases">
        <title>Genomic Encyclopedia of Type Strains, Phase IV (KMG-IV): sequencing the most valuable type-strain genomes for metagenomic binning, comparative biology and taxonomic classification.</title>
        <authorList>
            <person name="Goeker M."/>
        </authorList>
    </citation>
    <scope>NUCLEOTIDE SEQUENCE [LARGE SCALE GENOMIC DNA]</scope>
    <source>
        <strain evidence="7 8">DSM 2461</strain>
    </source>
</reference>
<dbReference type="Pfam" id="PF02518">
    <property type="entry name" value="HATPase_c"/>
    <property type="match status" value="1"/>
</dbReference>
<gene>
    <name evidence="7" type="ORF">HNR50_003840</name>
</gene>
<evidence type="ECO:0000259" key="5">
    <source>
        <dbReference type="PROSITE" id="PS50109"/>
    </source>
</evidence>
<evidence type="ECO:0000313" key="8">
    <source>
        <dbReference type="Proteomes" id="UP000587760"/>
    </source>
</evidence>
<evidence type="ECO:0000256" key="2">
    <source>
        <dbReference type="ARBA" id="ARBA00012438"/>
    </source>
</evidence>
<dbReference type="CDD" id="cd00156">
    <property type="entry name" value="REC"/>
    <property type="match status" value="2"/>
</dbReference>
<evidence type="ECO:0000313" key="7">
    <source>
        <dbReference type="EMBL" id="MBB6482151.1"/>
    </source>
</evidence>
<feature type="domain" description="Response regulatory" evidence="6">
    <location>
        <begin position="523"/>
        <end position="639"/>
    </location>
</feature>
<dbReference type="Proteomes" id="UP000587760">
    <property type="component" value="Unassembled WGS sequence"/>
</dbReference>
<evidence type="ECO:0000259" key="6">
    <source>
        <dbReference type="PROSITE" id="PS50110"/>
    </source>
</evidence>
<evidence type="ECO:0000256" key="3">
    <source>
        <dbReference type="ARBA" id="ARBA00022553"/>
    </source>
</evidence>
<sequence>MSSFIEILIVEDNQDDLFFIEKALQSSKYRTKVISSGLEAYTYLNEGTGSPDIVLLDYRLPGMDGLEILDALGRKDRDYSFIFLSVDSSIGTVVEAMKRGALDFIVKSETLKKELPSKIDKVYDLHLSRMRKKKMEAELLEAKTAAENNERKYRILVDAVFDAIIVTEEGVIVEANSRAVENSGFSYDYLLGKRALDFIETDDPAIFSEPEDRDWRNVEGRIRCASGEIKMVIINSRTTELKGRNVVISSIHDITESRILEEKLRQSEKMNAIGQLAGGIAHDFNNQLSPIIGYADMLCHQLENPQYRKFANNILHSALRSADLTKKLLSFARKGQVMLESVDINDKLTGLLSEMEREIPSSITIQEKLDPLCNVVKGDPNQLEQAFRNIIKNGIEAMSEGGRLTVETICLEIEKEEDLVLSNHLEPGHYVRIKISDTGWGIPSELKRNIFEPFFTTKDTGQGSGMGLASAYGAVVEHDGYITFASEEGMGTDFVIYLPLDRDSDYFMEIQKNVEDMTARNSTILIVDDEMMLRNMLEDILISDNHSIISCASGEEALETYKENKNRIDLVILDMVMPGLDGFETFTRLKEMNPLVKVLISSGYNMKREIKKLREAGALGFLKKPFKMNELRKQLKNILG</sequence>
<dbReference type="PANTHER" id="PTHR43065">
    <property type="entry name" value="SENSOR HISTIDINE KINASE"/>
    <property type="match status" value="1"/>
</dbReference>